<feature type="non-terminal residue" evidence="3">
    <location>
        <position position="1271"/>
    </location>
</feature>
<evidence type="ECO:0000313" key="4">
    <source>
        <dbReference type="Proteomes" id="UP001165082"/>
    </source>
</evidence>
<accession>A0A9W6Z9N8</accession>
<dbReference type="Pfam" id="PF12348">
    <property type="entry name" value="CLASP_N"/>
    <property type="match status" value="1"/>
</dbReference>
<feature type="region of interest" description="Disordered" evidence="1">
    <location>
        <begin position="667"/>
        <end position="767"/>
    </location>
</feature>
<feature type="compositionally biased region" description="Basic and acidic residues" evidence="1">
    <location>
        <begin position="630"/>
        <end position="641"/>
    </location>
</feature>
<dbReference type="EMBL" id="BRXZ01003098">
    <property type="protein sequence ID" value="GMH47138.1"/>
    <property type="molecule type" value="Genomic_DNA"/>
</dbReference>
<feature type="compositionally biased region" description="Basic and acidic residues" evidence="1">
    <location>
        <begin position="564"/>
        <end position="574"/>
    </location>
</feature>
<feature type="compositionally biased region" description="Basic and acidic residues" evidence="1">
    <location>
        <begin position="517"/>
        <end position="528"/>
    </location>
</feature>
<organism evidence="3 4">
    <name type="scientific">Triparma retinervis</name>
    <dbReference type="NCBI Taxonomy" id="2557542"/>
    <lineage>
        <taxon>Eukaryota</taxon>
        <taxon>Sar</taxon>
        <taxon>Stramenopiles</taxon>
        <taxon>Ochrophyta</taxon>
        <taxon>Bolidophyceae</taxon>
        <taxon>Parmales</taxon>
        <taxon>Triparmaceae</taxon>
        <taxon>Triparma</taxon>
    </lineage>
</organism>
<comment type="caution">
    <text evidence="3">The sequence shown here is derived from an EMBL/GenBank/DDBJ whole genome shotgun (WGS) entry which is preliminary data.</text>
</comment>
<dbReference type="PANTHER" id="PTHR21567:SF87">
    <property type="entry name" value="CRESCERIN-LIKE PROTEIN CHE-12"/>
    <property type="match status" value="1"/>
</dbReference>
<dbReference type="PANTHER" id="PTHR21567">
    <property type="entry name" value="CLASP"/>
    <property type="match status" value="1"/>
</dbReference>
<feature type="compositionally biased region" description="Basic and acidic residues" evidence="1">
    <location>
        <begin position="536"/>
        <end position="546"/>
    </location>
</feature>
<dbReference type="Proteomes" id="UP001165082">
    <property type="component" value="Unassembled WGS sequence"/>
</dbReference>
<name>A0A9W6Z9N8_9STRA</name>
<feature type="compositionally biased region" description="Polar residues" evidence="1">
    <location>
        <begin position="428"/>
        <end position="450"/>
    </location>
</feature>
<feature type="domain" description="TOG" evidence="2">
    <location>
        <begin position="798"/>
        <end position="1027"/>
    </location>
</feature>
<sequence>GELGGVHEELINYYSDQIYSETLSGPPVPKKTPSSSSTTEPKTKSSSSSSDVLVYSFLPKKVAKVLQKPSGDVEAPKLAKALKKATESFITVRNSTTITRETIIPTLPLFTDVVLSHVTSPSNKVVILALSLMEEIAAYSPQTFSISMDVIMPFFVSILSNSNDEVIKSVFRIMHTLCELLGAGAVLSHVSPTIVSSARDASQEVGRFLINATTICCAGLLVMGQRGVDFDTGGLMSDVAVLLDYPYEDVRFVALEFYACLQHVMGANINVPSVMRSMQLLSDRNTIARLERRLSFLPENLPTLSKSTGKVAFQKPSSRSALLSDSSSEVQDIMANNGSKYDGRGFNTTSGGSNSFSSSPISRAGMNMNSYTNTNRHRNGVKESFESDNDSIDSIEKINDDKFNKLMRVQSFGEMPIQMKGVFETLESDPSTENNNSVQLKQLDFSTPPEQSGRGNSRGRRGSRNRGSKASQKIEDILPSSSSYVPSWQSPPGSNSGDKKPQAMKNLPSGFTPPSVRVRDDEYDDSSRDSGSLSPSRREDPLDIVKKRQASRRAARRALSASNADERRPRKQSEESSLASSNYDDPIHGPGTPVPVGKYKPDGSRTNIETVDVIARMDRKNGMQQQVNGVKKEMFDEDRPLKGGGNSGYNLDMADSMMYSDGSVDYAGSGLPPSSPTKTVSLATRRRQERLKKEQLRENLRSKQNGLSAADMDQADRNASSPPAVAKTKKVPKKSKGGSPLKKKAVKKRDHFGDEGNWASAAQTPNSKTNIMFGGEEHVSSSLRAEAHDYLTTDDIRPSPNPQQELNRVLTKIDVEEWPEIFHTLNSVRRLALHHCNLLGGHVHSVLRSVLKAVDNLRSAVSKNAILTIGDMWLGLGKSMDPELNLVAPPLLKRFADTNGFLCESADSCIDIVISNASDIRCLNAFLASAGSKLPAVRAKSAAVVLRCIQRADPGKLQGSRDMVKLLKVLAQFCQDRNGETRSFGRQIAVMLLQNNVVEEHRLQEALPRDVYAKVEQGMRSGLFHTPAKGGLNLGKGPDGIEDEEDDIMEISGSNLNAARFPAAKSGKVVSEVVELVLKYPDKIANSNKFITIIDRLCEKLSDGNSKVNILALEGVGRCVDVLGEAVGSVLGVLVPALVGNLARTPKLNTLAKRIIDSLTQSIDPKLLCQPYCNQIESSNGKSKSFMILKLSDIVPRIFQSSNSNKIAINLVSKNVVPVALRCVGDSKPDIKMSCRTLIITLYSLMGDHLIDAVRKVNGAMLGHIEAVLGL</sequence>
<dbReference type="GO" id="GO:0000226">
    <property type="term" value="P:microtubule cytoskeleton organization"/>
    <property type="evidence" value="ECO:0007669"/>
    <property type="project" value="TreeGrafter"/>
</dbReference>
<dbReference type="SUPFAM" id="SSF48371">
    <property type="entry name" value="ARM repeat"/>
    <property type="match status" value="1"/>
</dbReference>
<feature type="region of interest" description="Disordered" evidence="1">
    <location>
        <begin position="22"/>
        <end position="48"/>
    </location>
</feature>
<dbReference type="GO" id="GO:0005881">
    <property type="term" value="C:cytoplasmic microtubule"/>
    <property type="evidence" value="ECO:0007669"/>
    <property type="project" value="TreeGrafter"/>
</dbReference>
<dbReference type="SMART" id="SM01349">
    <property type="entry name" value="TOG"/>
    <property type="match status" value="2"/>
</dbReference>
<feature type="region of interest" description="Disordered" evidence="1">
    <location>
        <begin position="427"/>
        <end position="605"/>
    </location>
</feature>
<dbReference type="OrthoDB" id="63891at2759"/>
<keyword evidence="4" id="KW-1185">Reference proteome</keyword>
<dbReference type="InterPro" id="IPR011989">
    <property type="entry name" value="ARM-like"/>
</dbReference>
<dbReference type="Gene3D" id="1.25.10.10">
    <property type="entry name" value="Leucine-rich Repeat Variant"/>
    <property type="match status" value="3"/>
</dbReference>
<gene>
    <name evidence="3" type="ORF">TrRE_jg4898</name>
</gene>
<proteinExistence type="predicted"/>
<feature type="region of interest" description="Disordered" evidence="1">
    <location>
        <begin position="621"/>
        <end position="647"/>
    </location>
</feature>
<feature type="compositionally biased region" description="Low complexity" evidence="1">
    <location>
        <begin position="479"/>
        <end position="492"/>
    </location>
</feature>
<feature type="compositionally biased region" description="Basic residues" evidence="1">
    <location>
        <begin position="547"/>
        <end position="556"/>
    </location>
</feature>
<feature type="region of interest" description="Disordered" evidence="1">
    <location>
        <begin position="335"/>
        <end position="389"/>
    </location>
</feature>
<evidence type="ECO:0000259" key="2">
    <source>
        <dbReference type="SMART" id="SM01349"/>
    </source>
</evidence>
<reference evidence="3" key="1">
    <citation type="submission" date="2022-07" db="EMBL/GenBank/DDBJ databases">
        <title>Genome analysis of Parmales, a sister group of diatoms, reveals the evolutionary specialization of diatoms from phago-mixotrophs to photoautotrophs.</title>
        <authorList>
            <person name="Ban H."/>
            <person name="Sato S."/>
            <person name="Yoshikawa S."/>
            <person name="Kazumasa Y."/>
            <person name="Nakamura Y."/>
            <person name="Ichinomiya M."/>
            <person name="Saitoh K."/>
            <person name="Sato N."/>
            <person name="Blanc-Mathieu R."/>
            <person name="Endo H."/>
            <person name="Kuwata A."/>
            <person name="Ogata H."/>
        </authorList>
    </citation>
    <scope>NUCLEOTIDE SEQUENCE</scope>
</reference>
<feature type="compositionally biased region" description="Low complexity" evidence="1">
    <location>
        <begin position="346"/>
        <end position="359"/>
    </location>
</feature>
<feature type="compositionally biased region" description="Basic residues" evidence="1">
    <location>
        <begin position="727"/>
        <end position="750"/>
    </location>
</feature>
<feature type="compositionally biased region" description="Basic and acidic residues" evidence="1">
    <location>
        <begin position="691"/>
        <end position="701"/>
    </location>
</feature>
<dbReference type="InterPro" id="IPR016024">
    <property type="entry name" value="ARM-type_fold"/>
</dbReference>
<feature type="compositionally biased region" description="Basic residues" evidence="1">
    <location>
        <begin position="457"/>
        <end position="467"/>
    </location>
</feature>
<feature type="compositionally biased region" description="Low complexity" evidence="1">
    <location>
        <begin position="31"/>
        <end position="48"/>
    </location>
</feature>
<dbReference type="InterPro" id="IPR034085">
    <property type="entry name" value="TOG"/>
</dbReference>
<protein>
    <recommendedName>
        <fullName evidence="2">TOG domain-containing protein</fullName>
    </recommendedName>
</protein>
<dbReference type="GO" id="GO:0008017">
    <property type="term" value="F:microtubule binding"/>
    <property type="evidence" value="ECO:0007669"/>
    <property type="project" value="TreeGrafter"/>
</dbReference>
<dbReference type="AlphaFoldDB" id="A0A9W6Z9N8"/>
<evidence type="ECO:0000256" key="1">
    <source>
        <dbReference type="SAM" id="MobiDB-lite"/>
    </source>
</evidence>
<feature type="domain" description="TOG" evidence="2">
    <location>
        <begin position="1039"/>
        <end position="1271"/>
    </location>
</feature>
<evidence type="ECO:0000313" key="3">
    <source>
        <dbReference type="EMBL" id="GMH47138.1"/>
    </source>
</evidence>
<dbReference type="InterPro" id="IPR024395">
    <property type="entry name" value="CLASP_N_dom"/>
</dbReference>